<evidence type="ECO:0000256" key="5">
    <source>
        <dbReference type="SAM" id="SignalP"/>
    </source>
</evidence>
<dbReference type="RefSeq" id="WP_382169149.1">
    <property type="nucleotide sequence ID" value="NZ_JBHTBR010000009.1"/>
</dbReference>
<evidence type="ECO:0000313" key="7">
    <source>
        <dbReference type="EMBL" id="MFC7293067.1"/>
    </source>
</evidence>
<dbReference type="PROSITE" id="PS00523">
    <property type="entry name" value="SULFATASE_1"/>
    <property type="match status" value="1"/>
</dbReference>
<comment type="caution">
    <text evidence="7">The sequence shown here is derived from an EMBL/GenBank/DDBJ whole genome shotgun (WGS) entry which is preliminary data.</text>
</comment>
<dbReference type="Gene3D" id="3.30.1120.10">
    <property type="match status" value="1"/>
</dbReference>
<dbReference type="PANTHER" id="PTHR42693:SF53">
    <property type="entry name" value="ENDO-4-O-SULFATASE"/>
    <property type="match status" value="1"/>
</dbReference>
<evidence type="ECO:0000259" key="6">
    <source>
        <dbReference type="Pfam" id="PF00884"/>
    </source>
</evidence>
<dbReference type="InterPro" id="IPR024607">
    <property type="entry name" value="Sulfatase_CS"/>
</dbReference>
<organism evidence="7 8">
    <name type="scientific">Hirschia litorea</name>
    <dbReference type="NCBI Taxonomy" id="1199156"/>
    <lineage>
        <taxon>Bacteria</taxon>
        <taxon>Pseudomonadati</taxon>
        <taxon>Pseudomonadota</taxon>
        <taxon>Alphaproteobacteria</taxon>
        <taxon>Hyphomonadales</taxon>
        <taxon>Hyphomonadaceae</taxon>
        <taxon>Hirschia</taxon>
    </lineage>
</organism>
<protein>
    <submittedName>
        <fullName evidence="7">Arylsulfatase</fullName>
    </submittedName>
</protein>
<evidence type="ECO:0000256" key="2">
    <source>
        <dbReference type="ARBA" id="ARBA00022723"/>
    </source>
</evidence>
<dbReference type="CDD" id="cd16145">
    <property type="entry name" value="ARS_like"/>
    <property type="match status" value="1"/>
</dbReference>
<dbReference type="InterPro" id="IPR000917">
    <property type="entry name" value="Sulfatase_N"/>
</dbReference>
<gene>
    <name evidence="7" type="ORF">ACFQS8_15705</name>
</gene>
<evidence type="ECO:0000256" key="3">
    <source>
        <dbReference type="ARBA" id="ARBA00022801"/>
    </source>
</evidence>
<feature type="domain" description="Sulfatase N-terminal" evidence="6">
    <location>
        <begin position="53"/>
        <end position="403"/>
    </location>
</feature>
<dbReference type="PROSITE" id="PS51257">
    <property type="entry name" value="PROKAR_LIPOPROTEIN"/>
    <property type="match status" value="1"/>
</dbReference>
<feature type="signal peptide" evidence="5">
    <location>
        <begin position="1"/>
        <end position="34"/>
    </location>
</feature>
<evidence type="ECO:0000313" key="8">
    <source>
        <dbReference type="Proteomes" id="UP001596492"/>
    </source>
</evidence>
<evidence type="ECO:0000256" key="4">
    <source>
        <dbReference type="ARBA" id="ARBA00022837"/>
    </source>
</evidence>
<accession>A0ABW2IQ54</accession>
<dbReference type="Pfam" id="PF00884">
    <property type="entry name" value="Sulfatase"/>
    <property type="match status" value="1"/>
</dbReference>
<reference evidence="8" key="1">
    <citation type="journal article" date="2019" name="Int. J. Syst. Evol. Microbiol.">
        <title>The Global Catalogue of Microorganisms (GCM) 10K type strain sequencing project: providing services to taxonomists for standard genome sequencing and annotation.</title>
        <authorList>
            <consortium name="The Broad Institute Genomics Platform"/>
            <consortium name="The Broad Institute Genome Sequencing Center for Infectious Disease"/>
            <person name="Wu L."/>
            <person name="Ma J."/>
        </authorList>
    </citation>
    <scope>NUCLEOTIDE SEQUENCE [LARGE SCALE GENOMIC DNA]</scope>
    <source>
        <strain evidence="8">CCUG 51308</strain>
    </source>
</reference>
<dbReference type="Gene3D" id="3.40.720.10">
    <property type="entry name" value="Alkaline Phosphatase, subunit A"/>
    <property type="match status" value="1"/>
</dbReference>
<dbReference type="InterPro" id="IPR050738">
    <property type="entry name" value="Sulfatase"/>
</dbReference>
<keyword evidence="2" id="KW-0479">Metal-binding</keyword>
<name>A0ABW2IQ54_9PROT</name>
<dbReference type="EMBL" id="JBHTBR010000009">
    <property type="protein sequence ID" value="MFC7293067.1"/>
    <property type="molecule type" value="Genomic_DNA"/>
</dbReference>
<dbReference type="PANTHER" id="PTHR42693">
    <property type="entry name" value="ARYLSULFATASE FAMILY MEMBER"/>
    <property type="match status" value="1"/>
</dbReference>
<keyword evidence="5" id="KW-0732">Signal</keyword>
<keyword evidence="3" id="KW-0378">Hydrolase</keyword>
<evidence type="ECO:0000256" key="1">
    <source>
        <dbReference type="ARBA" id="ARBA00008779"/>
    </source>
</evidence>
<sequence length="514" mass="56080">MTLKPKTFSRLKSAKISVCSFAVALVVACSGSSANEDIAEQTAPAASAQTRAPNIIYILADDLGYGDIGAFGQTKIKTPNLDKLAANGMMFTDHYSGSAVCAPSRSTLITGRHTGHTQIRGNSGQLETSPYLEAGTQTLGTVLQEAGYTTGTVGKWGLGTFEDEGAPDKQGMSYFYGFIDQILAHNYFPEYLWEGREKQVLDNGGITMHPKHVELEGRPIEESYKDFIGKDYAGYLMQDKVENFIRQNAENPFFLYYATTIPHAAIQIPDAELAPYDFPESGGSDPKNYYSPHPRPRAARAAMISLLDAQVGEIVAMLEELGIADNTLIVFTSDNGPAGEGRGDVEFFDSNGPFRGGKRDLTEGGIRAPMIAYWPGKIKAGSTSDHVSAMWDMLPTAADLANVELSQEIDGISFLPTLLGEDGQKEHAYLYWEFHERAGGGPAQAVRLGKWKGLRQAKGHEGTPRAEIPLQLYDLEADPAETHNVAAQHPDIVAQIELAMRDRTEASLDRWNFE</sequence>
<dbReference type="InterPro" id="IPR017850">
    <property type="entry name" value="Alkaline_phosphatase_core_sf"/>
</dbReference>
<proteinExistence type="inferred from homology"/>
<dbReference type="SUPFAM" id="SSF53649">
    <property type="entry name" value="Alkaline phosphatase-like"/>
    <property type="match status" value="1"/>
</dbReference>
<feature type="chain" id="PRO_5045614711" evidence="5">
    <location>
        <begin position="35"/>
        <end position="514"/>
    </location>
</feature>
<dbReference type="Proteomes" id="UP001596492">
    <property type="component" value="Unassembled WGS sequence"/>
</dbReference>
<comment type="similarity">
    <text evidence="1">Belongs to the sulfatase family.</text>
</comment>
<keyword evidence="8" id="KW-1185">Reference proteome</keyword>
<keyword evidence="4" id="KW-0106">Calcium</keyword>